<name>A0A1E7FEP1_9STRA</name>
<evidence type="ECO:0000256" key="1">
    <source>
        <dbReference type="ARBA" id="ARBA00000971"/>
    </source>
</evidence>
<comment type="catalytic activity">
    <reaction evidence="1 7">
        <text>[protein]-peptidylproline (omega=180) = [protein]-peptidylproline (omega=0)</text>
        <dbReference type="Rhea" id="RHEA:16237"/>
        <dbReference type="Rhea" id="RHEA-COMP:10747"/>
        <dbReference type="Rhea" id="RHEA-COMP:10748"/>
        <dbReference type="ChEBI" id="CHEBI:83833"/>
        <dbReference type="ChEBI" id="CHEBI:83834"/>
        <dbReference type="EC" id="5.2.1.8"/>
    </reaction>
</comment>
<dbReference type="PROSITE" id="PS50059">
    <property type="entry name" value="FKBP_PPIASE"/>
    <property type="match status" value="1"/>
</dbReference>
<dbReference type="InterPro" id="IPR000774">
    <property type="entry name" value="PPIase_FKBP_N"/>
</dbReference>
<sequence length="149" mass="16036">MSFRSIFLFLVLAVAAVSAGTNQEGLAFLAKKATEDGVVKLDSGMMYKELKAGAGDKRAKIGTKCSCHYAGTLLDGTEFDSSYKRGKPMEFAPNQVIKGWTEALQIMQEGAKWELYIPSELAYGDRGAGGSIPGGAVLIFTLELQKIMD</sequence>
<dbReference type="InterPro" id="IPR046357">
    <property type="entry name" value="PPIase_dom_sf"/>
</dbReference>
<reference evidence="10 11" key="1">
    <citation type="submission" date="2016-09" db="EMBL/GenBank/DDBJ databases">
        <title>Extensive genetic diversity and differential bi-allelic expression allows diatom success in the polar Southern Ocean.</title>
        <authorList>
            <consortium name="DOE Joint Genome Institute"/>
            <person name="Mock T."/>
            <person name="Otillar R.P."/>
            <person name="Strauss J."/>
            <person name="Dupont C."/>
            <person name="Frickenhaus S."/>
            <person name="Maumus F."/>
            <person name="Mcmullan M."/>
            <person name="Sanges R."/>
            <person name="Schmutz J."/>
            <person name="Toseland A."/>
            <person name="Valas R."/>
            <person name="Veluchamy A."/>
            <person name="Ward B.J."/>
            <person name="Allen A."/>
            <person name="Barry K."/>
            <person name="Falciatore A."/>
            <person name="Ferrante M."/>
            <person name="Fortunato A.E."/>
            <person name="Gloeckner G."/>
            <person name="Gruber A."/>
            <person name="Hipkin R."/>
            <person name="Janech M."/>
            <person name="Kroth P."/>
            <person name="Leese F."/>
            <person name="Lindquist E."/>
            <person name="Lyon B.R."/>
            <person name="Martin J."/>
            <person name="Mayer C."/>
            <person name="Parker M."/>
            <person name="Quesneville H."/>
            <person name="Raymond J."/>
            <person name="Uhlig C."/>
            <person name="Valentin K.U."/>
            <person name="Worden A.Z."/>
            <person name="Armbrust E.V."/>
            <person name="Bowler C."/>
            <person name="Green B."/>
            <person name="Moulton V."/>
            <person name="Van Oosterhout C."/>
            <person name="Grigoriev I."/>
        </authorList>
    </citation>
    <scope>NUCLEOTIDE SEQUENCE [LARGE SCALE GENOMIC DNA]</scope>
    <source>
        <strain evidence="10 11">CCMP1102</strain>
    </source>
</reference>
<dbReference type="GO" id="GO:0005783">
    <property type="term" value="C:endoplasmic reticulum"/>
    <property type="evidence" value="ECO:0007669"/>
    <property type="project" value="TreeGrafter"/>
</dbReference>
<gene>
    <name evidence="10" type="ORF">FRACYDRAFT_185166</name>
</gene>
<evidence type="ECO:0000256" key="7">
    <source>
        <dbReference type="PROSITE-ProRule" id="PRU00277"/>
    </source>
</evidence>
<protein>
    <recommendedName>
        <fullName evidence="3 7">peptidylprolyl isomerase</fullName>
        <ecNumber evidence="3 7">5.2.1.8</ecNumber>
    </recommendedName>
</protein>
<dbReference type="Proteomes" id="UP000095751">
    <property type="component" value="Unassembled WGS sequence"/>
</dbReference>
<evidence type="ECO:0000256" key="5">
    <source>
        <dbReference type="ARBA" id="ARBA00023110"/>
    </source>
</evidence>
<dbReference type="PANTHER" id="PTHR45779:SF7">
    <property type="entry name" value="PEPTIDYLPROLYL ISOMERASE"/>
    <property type="match status" value="1"/>
</dbReference>
<dbReference type="InParanoid" id="A0A1E7FEP1"/>
<dbReference type="OrthoDB" id="1902587at2759"/>
<keyword evidence="5 7" id="KW-0697">Rotamase</keyword>
<feature type="signal peptide" evidence="8">
    <location>
        <begin position="1"/>
        <end position="19"/>
    </location>
</feature>
<dbReference type="InterPro" id="IPR044609">
    <property type="entry name" value="FKBP2/11"/>
</dbReference>
<keyword evidence="6 7" id="KW-0413">Isomerase</keyword>
<dbReference type="GO" id="GO:0003755">
    <property type="term" value="F:peptidyl-prolyl cis-trans isomerase activity"/>
    <property type="evidence" value="ECO:0007669"/>
    <property type="project" value="UniProtKB-KW"/>
</dbReference>
<feature type="domain" description="PPIase FKBP-type" evidence="9">
    <location>
        <begin position="62"/>
        <end position="148"/>
    </location>
</feature>
<dbReference type="PANTHER" id="PTHR45779">
    <property type="entry name" value="PEPTIDYLPROLYL ISOMERASE"/>
    <property type="match status" value="1"/>
</dbReference>
<evidence type="ECO:0000256" key="2">
    <source>
        <dbReference type="ARBA" id="ARBA00006577"/>
    </source>
</evidence>
<keyword evidence="11" id="KW-1185">Reference proteome</keyword>
<proteinExistence type="inferred from homology"/>
<dbReference type="SUPFAM" id="SSF54534">
    <property type="entry name" value="FKBP-like"/>
    <property type="match status" value="1"/>
</dbReference>
<evidence type="ECO:0000313" key="11">
    <source>
        <dbReference type="Proteomes" id="UP000095751"/>
    </source>
</evidence>
<organism evidence="10 11">
    <name type="scientific">Fragilariopsis cylindrus CCMP1102</name>
    <dbReference type="NCBI Taxonomy" id="635003"/>
    <lineage>
        <taxon>Eukaryota</taxon>
        <taxon>Sar</taxon>
        <taxon>Stramenopiles</taxon>
        <taxon>Ochrophyta</taxon>
        <taxon>Bacillariophyta</taxon>
        <taxon>Bacillariophyceae</taxon>
        <taxon>Bacillariophycidae</taxon>
        <taxon>Bacillariales</taxon>
        <taxon>Bacillariaceae</taxon>
        <taxon>Fragilariopsis</taxon>
    </lineage>
</organism>
<accession>A0A1E7FEP1</accession>
<dbReference type="GO" id="GO:0006457">
    <property type="term" value="P:protein folding"/>
    <property type="evidence" value="ECO:0007669"/>
    <property type="project" value="InterPro"/>
</dbReference>
<dbReference type="AlphaFoldDB" id="A0A1E7FEP1"/>
<evidence type="ECO:0000256" key="6">
    <source>
        <dbReference type="ARBA" id="ARBA00023235"/>
    </source>
</evidence>
<dbReference type="Pfam" id="PF01346">
    <property type="entry name" value="FKBP_N"/>
    <property type="match status" value="1"/>
</dbReference>
<dbReference type="EC" id="5.2.1.8" evidence="3 7"/>
<evidence type="ECO:0000259" key="9">
    <source>
        <dbReference type="PROSITE" id="PS50059"/>
    </source>
</evidence>
<keyword evidence="4 8" id="KW-0732">Signal</keyword>
<dbReference type="Pfam" id="PF00254">
    <property type="entry name" value="FKBP_C"/>
    <property type="match status" value="1"/>
</dbReference>
<dbReference type="FunFam" id="3.10.50.40:FF:000045">
    <property type="entry name" value="Peptidyl-prolyl cis-trans isomerase"/>
    <property type="match status" value="1"/>
</dbReference>
<dbReference type="EMBL" id="KV784358">
    <property type="protein sequence ID" value="OEU16630.1"/>
    <property type="molecule type" value="Genomic_DNA"/>
</dbReference>
<dbReference type="Gene3D" id="3.10.50.40">
    <property type="match status" value="1"/>
</dbReference>
<evidence type="ECO:0000256" key="3">
    <source>
        <dbReference type="ARBA" id="ARBA00013194"/>
    </source>
</evidence>
<dbReference type="InterPro" id="IPR001179">
    <property type="entry name" value="PPIase_FKBP_dom"/>
</dbReference>
<feature type="chain" id="PRO_5009193023" description="peptidylprolyl isomerase" evidence="8">
    <location>
        <begin position="20"/>
        <end position="149"/>
    </location>
</feature>
<evidence type="ECO:0000313" key="10">
    <source>
        <dbReference type="EMBL" id="OEU16630.1"/>
    </source>
</evidence>
<comment type="similarity">
    <text evidence="2">Belongs to the FKBP-type PPIase family.</text>
</comment>
<dbReference type="KEGG" id="fcy:FRACYDRAFT_185166"/>
<evidence type="ECO:0000256" key="8">
    <source>
        <dbReference type="SAM" id="SignalP"/>
    </source>
</evidence>
<evidence type="ECO:0000256" key="4">
    <source>
        <dbReference type="ARBA" id="ARBA00022729"/>
    </source>
</evidence>